<evidence type="ECO:0000256" key="6">
    <source>
        <dbReference type="ARBA" id="ARBA00023170"/>
    </source>
</evidence>
<organism evidence="10 11">
    <name type="scientific">Dreissena polymorpha</name>
    <name type="common">Zebra mussel</name>
    <name type="synonym">Mytilus polymorpha</name>
    <dbReference type="NCBI Taxonomy" id="45954"/>
    <lineage>
        <taxon>Eukaryota</taxon>
        <taxon>Metazoa</taxon>
        <taxon>Spiralia</taxon>
        <taxon>Lophotrochozoa</taxon>
        <taxon>Mollusca</taxon>
        <taxon>Bivalvia</taxon>
        <taxon>Autobranchia</taxon>
        <taxon>Heteroconchia</taxon>
        <taxon>Euheterodonta</taxon>
        <taxon>Imparidentia</taxon>
        <taxon>Neoheterodontei</taxon>
        <taxon>Myida</taxon>
        <taxon>Dreissenoidea</taxon>
        <taxon>Dreissenidae</taxon>
        <taxon>Dreissena</taxon>
    </lineage>
</organism>
<evidence type="ECO:0000259" key="9">
    <source>
        <dbReference type="PROSITE" id="PS50262"/>
    </source>
</evidence>
<comment type="caution">
    <text evidence="10">The sequence shown here is derived from an EMBL/GenBank/DDBJ whole genome shotgun (WGS) entry which is preliminary data.</text>
</comment>
<keyword evidence="6" id="KW-0675">Receptor</keyword>
<dbReference type="GO" id="GO:0008188">
    <property type="term" value="F:neuropeptide receptor activity"/>
    <property type="evidence" value="ECO:0007669"/>
    <property type="project" value="TreeGrafter"/>
</dbReference>
<dbReference type="SUPFAM" id="SSF81321">
    <property type="entry name" value="Family A G protein-coupled receptor-like"/>
    <property type="match status" value="1"/>
</dbReference>
<keyword evidence="2 8" id="KW-0812">Transmembrane</keyword>
<evidence type="ECO:0000256" key="3">
    <source>
        <dbReference type="ARBA" id="ARBA00022989"/>
    </source>
</evidence>
<evidence type="ECO:0000256" key="5">
    <source>
        <dbReference type="ARBA" id="ARBA00023136"/>
    </source>
</evidence>
<dbReference type="InterPro" id="IPR017452">
    <property type="entry name" value="GPCR_Rhodpsn_7TM"/>
</dbReference>
<evidence type="ECO:0000256" key="4">
    <source>
        <dbReference type="ARBA" id="ARBA00023040"/>
    </source>
</evidence>
<dbReference type="PROSITE" id="PS50262">
    <property type="entry name" value="G_PROTEIN_RECEP_F1_2"/>
    <property type="match status" value="1"/>
</dbReference>
<dbReference type="PANTHER" id="PTHR24238">
    <property type="entry name" value="G-PROTEIN COUPLED RECEPTOR"/>
    <property type="match status" value="1"/>
</dbReference>
<accession>A0A9D4M7R6</accession>
<evidence type="ECO:0000256" key="7">
    <source>
        <dbReference type="ARBA" id="ARBA00023224"/>
    </source>
</evidence>
<evidence type="ECO:0000256" key="8">
    <source>
        <dbReference type="SAM" id="Phobius"/>
    </source>
</evidence>
<dbReference type="AlphaFoldDB" id="A0A9D4M7R6"/>
<keyword evidence="5 8" id="KW-0472">Membrane</keyword>
<sequence>MEILLIFYFTGVSVVLTFAIVSNVLVIICVAKYRHLRSVTNVLISNLAACDVVLSGVFLPQKLHDVSHPENYHEGKLQ</sequence>
<keyword evidence="3 8" id="KW-1133">Transmembrane helix</keyword>
<name>A0A9D4M7R6_DREPO</name>
<feature type="transmembrane region" description="Helical" evidence="8">
    <location>
        <begin position="6"/>
        <end position="30"/>
    </location>
</feature>
<dbReference type="Pfam" id="PF00001">
    <property type="entry name" value="7tm_1"/>
    <property type="match status" value="1"/>
</dbReference>
<dbReference type="Proteomes" id="UP000828390">
    <property type="component" value="Unassembled WGS sequence"/>
</dbReference>
<dbReference type="PANTHER" id="PTHR24238:SF75">
    <property type="entry name" value="CHOLECYSTOKININ-LIKE RECEPTOR AT 17D1-RELATED"/>
    <property type="match status" value="1"/>
</dbReference>
<keyword evidence="11" id="KW-1185">Reference proteome</keyword>
<feature type="domain" description="G-protein coupled receptors family 1 profile" evidence="9">
    <location>
        <begin position="22"/>
        <end position="78"/>
    </location>
</feature>
<dbReference type="GO" id="GO:0005886">
    <property type="term" value="C:plasma membrane"/>
    <property type="evidence" value="ECO:0007669"/>
    <property type="project" value="TreeGrafter"/>
</dbReference>
<protein>
    <recommendedName>
        <fullName evidence="9">G-protein coupled receptors family 1 profile domain-containing protein</fullName>
    </recommendedName>
</protein>
<dbReference type="Gene3D" id="1.20.1070.10">
    <property type="entry name" value="Rhodopsin 7-helix transmembrane proteins"/>
    <property type="match status" value="1"/>
</dbReference>
<comment type="subcellular location">
    <subcellularLocation>
        <location evidence="1">Membrane</location>
        <topology evidence="1">Multi-pass membrane protein</topology>
    </subcellularLocation>
</comment>
<evidence type="ECO:0000313" key="10">
    <source>
        <dbReference type="EMBL" id="KAH3871369.1"/>
    </source>
</evidence>
<keyword evidence="4" id="KW-0297">G-protein coupled receptor</keyword>
<proteinExistence type="predicted"/>
<dbReference type="EMBL" id="JAIWYP010000002">
    <property type="protein sequence ID" value="KAH3871369.1"/>
    <property type="molecule type" value="Genomic_DNA"/>
</dbReference>
<dbReference type="InterPro" id="IPR000276">
    <property type="entry name" value="GPCR_Rhodpsn"/>
</dbReference>
<reference evidence="10" key="2">
    <citation type="submission" date="2020-11" db="EMBL/GenBank/DDBJ databases">
        <authorList>
            <person name="McCartney M.A."/>
            <person name="Auch B."/>
            <person name="Kono T."/>
            <person name="Mallez S."/>
            <person name="Becker A."/>
            <person name="Gohl D.M."/>
            <person name="Silverstein K.A.T."/>
            <person name="Koren S."/>
            <person name="Bechman K.B."/>
            <person name="Herman A."/>
            <person name="Abrahante J.E."/>
            <person name="Garbe J."/>
        </authorList>
    </citation>
    <scope>NUCLEOTIDE SEQUENCE</scope>
    <source>
        <strain evidence="10">Duluth1</strain>
        <tissue evidence="10">Whole animal</tissue>
    </source>
</reference>
<keyword evidence="7" id="KW-0807">Transducer</keyword>
<reference evidence="10" key="1">
    <citation type="journal article" date="2019" name="bioRxiv">
        <title>The Genome of the Zebra Mussel, Dreissena polymorpha: A Resource for Invasive Species Research.</title>
        <authorList>
            <person name="McCartney M.A."/>
            <person name="Auch B."/>
            <person name="Kono T."/>
            <person name="Mallez S."/>
            <person name="Zhang Y."/>
            <person name="Obille A."/>
            <person name="Becker A."/>
            <person name="Abrahante J.E."/>
            <person name="Garbe J."/>
            <person name="Badalamenti J.P."/>
            <person name="Herman A."/>
            <person name="Mangelson H."/>
            <person name="Liachko I."/>
            <person name="Sullivan S."/>
            <person name="Sone E.D."/>
            <person name="Koren S."/>
            <person name="Silverstein K.A.T."/>
            <person name="Beckman K.B."/>
            <person name="Gohl D.M."/>
        </authorList>
    </citation>
    <scope>NUCLEOTIDE SEQUENCE</scope>
    <source>
        <strain evidence="10">Duluth1</strain>
        <tissue evidence="10">Whole animal</tissue>
    </source>
</reference>
<gene>
    <name evidence="10" type="ORF">DPMN_034569</name>
</gene>
<evidence type="ECO:0000313" key="11">
    <source>
        <dbReference type="Proteomes" id="UP000828390"/>
    </source>
</evidence>
<evidence type="ECO:0000256" key="1">
    <source>
        <dbReference type="ARBA" id="ARBA00004141"/>
    </source>
</evidence>
<evidence type="ECO:0000256" key="2">
    <source>
        <dbReference type="ARBA" id="ARBA00022692"/>
    </source>
</evidence>